<sequence>MDRSKFIQSSARVRVLEKKLLSKEVFNRLAEAETLEDALRSLSDTVYNEYINKLESPTEYEKILTAEIERFYKEIYEISPSDLPVDLVTLKYFFHNLRVVLKEDVLNSDLSHLIMNIKDFDLKKYREGYSDSTITHGYFGILDQAAKLYEEEKNPPIIDIYLDNKYLEELSIIANETDSDLFKGYVKDLIDFTNIRTLLRAKNQERDHDFLERIIIDGGNISVSTFLELFTIEINPDMKVFKKLNIYKYIREGLERYKKVGRVSDFERDLDNYFLDLIEDVKYMTYGPEVIFAYCLRKEMEIKNLRIIFVSKLNGLDSEFIRGKLRGNYV</sequence>
<keyword evidence="2" id="KW-1185">Reference proteome</keyword>
<reference evidence="1 2" key="1">
    <citation type="submission" date="2021-06" db="EMBL/GenBank/DDBJ databases">
        <authorList>
            <person name="Sun Q."/>
            <person name="Li D."/>
        </authorList>
    </citation>
    <scope>NUCLEOTIDE SEQUENCE [LARGE SCALE GENOMIC DNA]</scope>
    <source>
        <strain evidence="1 2">MSJ-1</strain>
    </source>
</reference>
<dbReference type="PANTHER" id="PTHR38682">
    <property type="entry name" value="V-TYPE ATP SYNTHASE SUBUNIT C"/>
    <property type="match status" value="1"/>
</dbReference>
<dbReference type="Pfam" id="PF01992">
    <property type="entry name" value="vATP-synt_AC39"/>
    <property type="match status" value="1"/>
</dbReference>
<dbReference type="PANTHER" id="PTHR38682:SF1">
    <property type="entry name" value="V-TYPE ATP SYNTHASE SUBUNIT C"/>
    <property type="match status" value="1"/>
</dbReference>
<dbReference type="NCBIfam" id="NF002266">
    <property type="entry name" value="PRK01198.1-2"/>
    <property type="match status" value="1"/>
</dbReference>
<dbReference type="EMBL" id="JAHLQO010000007">
    <property type="protein sequence ID" value="MBU5670156.1"/>
    <property type="molecule type" value="Genomic_DNA"/>
</dbReference>
<organism evidence="1 2">
    <name type="scientific">Peptoniphilus ovalis</name>
    <dbReference type="NCBI Taxonomy" id="2841503"/>
    <lineage>
        <taxon>Bacteria</taxon>
        <taxon>Bacillati</taxon>
        <taxon>Bacillota</taxon>
        <taxon>Tissierellia</taxon>
        <taxon>Tissierellales</taxon>
        <taxon>Peptoniphilaceae</taxon>
        <taxon>Peptoniphilus</taxon>
    </lineage>
</organism>
<protein>
    <submittedName>
        <fullName evidence="1">V-type ATP synthase subunit C</fullName>
    </submittedName>
</protein>
<evidence type="ECO:0000313" key="2">
    <source>
        <dbReference type="Proteomes" id="UP000783742"/>
    </source>
</evidence>
<name>A0ABS6FLP3_9FIRM</name>
<dbReference type="RefSeq" id="WP_216549980.1">
    <property type="nucleotide sequence ID" value="NZ_JAHLQO010000007.1"/>
</dbReference>
<comment type="caution">
    <text evidence="1">The sequence shown here is derived from an EMBL/GenBank/DDBJ whole genome shotgun (WGS) entry which is preliminary data.</text>
</comment>
<gene>
    <name evidence="1" type="ORF">KQI68_09970</name>
</gene>
<accession>A0ABS6FLP3</accession>
<dbReference type="InterPro" id="IPR002843">
    <property type="entry name" value="ATPase_V0-cplx_csu/dsu"/>
</dbReference>
<proteinExistence type="predicted"/>
<evidence type="ECO:0000313" key="1">
    <source>
        <dbReference type="EMBL" id="MBU5670156.1"/>
    </source>
</evidence>
<dbReference type="InterPro" id="IPR050873">
    <property type="entry name" value="V-ATPase_V0D/AC39_subunit"/>
</dbReference>
<dbReference type="Proteomes" id="UP000783742">
    <property type="component" value="Unassembled WGS sequence"/>
</dbReference>